<dbReference type="AlphaFoldDB" id="A0A1T3NI11"/>
<dbReference type="STRING" id="159449.B4N89_46570"/>
<keyword evidence="3" id="KW-1185">Reference proteome</keyword>
<dbReference type="GO" id="GO:0004672">
    <property type="term" value="F:protein kinase activity"/>
    <property type="evidence" value="ECO:0007669"/>
    <property type="project" value="InterPro"/>
</dbReference>
<evidence type="ECO:0000313" key="2">
    <source>
        <dbReference type="EMBL" id="OPC76496.1"/>
    </source>
</evidence>
<reference evidence="2 3" key="1">
    <citation type="submission" date="2017-03" db="EMBL/GenBank/DDBJ databases">
        <title>Draft genome sequence of Streptomyces scabrisporus NF3, endophyte isolated from Amphipterygium adstringens.</title>
        <authorList>
            <person name="Vazquez M."/>
            <person name="Ceapa C.D."/>
            <person name="Rodriguez Luna D."/>
            <person name="Sanchez Esquivel S."/>
        </authorList>
    </citation>
    <scope>NUCLEOTIDE SEQUENCE [LARGE SCALE GENOMIC DNA]</scope>
    <source>
        <strain evidence="2 3">NF3</strain>
    </source>
</reference>
<name>A0A1T3NI11_9ACTN</name>
<dbReference type="GO" id="GO:0005524">
    <property type="term" value="F:ATP binding"/>
    <property type="evidence" value="ECO:0007669"/>
    <property type="project" value="InterPro"/>
</dbReference>
<dbReference type="InterPro" id="IPR011009">
    <property type="entry name" value="Kinase-like_dom_sf"/>
</dbReference>
<comment type="caution">
    <text evidence="2">The sequence shown here is derived from an EMBL/GenBank/DDBJ whole genome shotgun (WGS) entry which is preliminary data.</text>
</comment>
<organism evidence="2 3">
    <name type="scientific">Embleya scabrispora</name>
    <dbReference type="NCBI Taxonomy" id="159449"/>
    <lineage>
        <taxon>Bacteria</taxon>
        <taxon>Bacillati</taxon>
        <taxon>Actinomycetota</taxon>
        <taxon>Actinomycetes</taxon>
        <taxon>Kitasatosporales</taxon>
        <taxon>Streptomycetaceae</taxon>
        <taxon>Embleya</taxon>
    </lineage>
</organism>
<feature type="domain" description="Protein kinase" evidence="1">
    <location>
        <begin position="1"/>
        <end position="278"/>
    </location>
</feature>
<proteinExistence type="predicted"/>
<gene>
    <name evidence="2" type="ORF">B4N89_46570</name>
</gene>
<evidence type="ECO:0000259" key="1">
    <source>
        <dbReference type="PROSITE" id="PS50011"/>
    </source>
</evidence>
<protein>
    <recommendedName>
        <fullName evidence="1">Protein kinase domain-containing protein</fullName>
    </recommendedName>
</protein>
<dbReference type="EMBL" id="MWQN01000006">
    <property type="protein sequence ID" value="OPC76496.1"/>
    <property type="molecule type" value="Genomic_DNA"/>
</dbReference>
<accession>A0A1T3NI11</accession>
<dbReference type="RefSeq" id="WP_078982775.1">
    <property type="nucleotide sequence ID" value="NZ_MWQN01000006.1"/>
</dbReference>
<dbReference type="OrthoDB" id="2988131at2"/>
<dbReference type="PROSITE" id="PS50011">
    <property type="entry name" value="PROTEIN_KINASE_DOM"/>
    <property type="match status" value="1"/>
</dbReference>
<dbReference type="SUPFAM" id="SSF56112">
    <property type="entry name" value="Protein kinase-like (PK-like)"/>
    <property type="match status" value="1"/>
</dbReference>
<sequence length="278" mass="30407">MNPLLAAAIETVDLADTPEPLTEHHTLAWRVGDWKIKAATDPIPAANLLHEARVVDLLHAQGLHPAPGVHGQVGDGVWTALPWRSGTTLWLWCLPTREGRADPDTGPRLRAITHRAFDALHALHAAGWHHGDIQPTNILVSDDEKTIAFIDHDLAQHADLPPTVPYRGGMDQPTAPEIARQILDTPPTTHIELTDAAEQYSLAAAIRWAWTGNPPATTRAIGTDVTVTELYEDIATGRHRPTWTDTRPWPDPELESLLDGYMALDPAQRPTCAEAGRA</sequence>
<dbReference type="Pfam" id="PF00069">
    <property type="entry name" value="Pkinase"/>
    <property type="match status" value="1"/>
</dbReference>
<dbReference type="Proteomes" id="UP000190037">
    <property type="component" value="Unassembled WGS sequence"/>
</dbReference>
<dbReference type="InterPro" id="IPR000719">
    <property type="entry name" value="Prot_kinase_dom"/>
</dbReference>
<evidence type="ECO:0000313" key="3">
    <source>
        <dbReference type="Proteomes" id="UP000190037"/>
    </source>
</evidence>
<dbReference type="Gene3D" id="1.10.510.10">
    <property type="entry name" value="Transferase(Phosphotransferase) domain 1"/>
    <property type="match status" value="1"/>
</dbReference>